<reference evidence="14" key="1">
    <citation type="submission" date="2016-11" db="EMBL/GenBank/DDBJ databases">
        <authorList>
            <person name="Varghese N."/>
            <person name="Submissions S."/>
        </authorList>
    </citation>
    <scope>NUCLEOTIDE SEQUENCE [LARGE SCALE GENOMIC DNA]</scope>
    <source>
        <strain evidence="14">DSM 19514</strain>
    </source>
</reference>
<evidence type="ECO:0000259" key="12">
    <source>
        <dbReference type="PROSITE" id="PS51163"/>
    </source>
</evidence>
<organism evidence="13 14">
    <name type="scientific">Ferrithrix thermotolerans DSM 19514</name>
    <dbReference type="NCBI Taxonomy" id="1121881"/>
    <lineage>
        <taxon>Bacteria</taxon>
        <taxon>Bacillati</taxon>
        <taxon>Actinomycetota</taxon>
        <taxon>Acidimicrobiia</taxon>
        <taxon>Acidimicrobiales</taxon>
        <taxon>Acidimicrobiaceae</taxon>
        <taxon>Ferrithrix</taxon>
    </lineage>
</organism>
<evidence type="ECO:0000256" key="8">
    <source>
        <dbReference type="ARBA" id="ARBA00022741"/>
    </source>
</evidence>
<evidence type="ECO:0000256" key="2">
    <source>
        <dbReference type="ARBA" id="ARBA00007663"/>
    </source>
</evidence>
<dbReference type="AlphaFoldDB" id="A0A1M4VAW8"/>
<keyword evidence="14" id="KW-1185">Reference proteome</keyword>
<dbReference type="GO" id="GO:0005737">
    <property type="term" value="C:cytoplasm"/>
    <property type="evidence" value="ECO:0007669"/>
    <property type="project" value="UniProtKB-SubCell"/>
</dbReference>
<keyword evidence="6" id="KW-0819">tRNA processing</keyword>
<dbReference type="GO" id="GO:0003725">
    <property type="term" value="F:double-stranded RNA binding"/>
    <property type="evidence" value="ECO:0007669"/>
    <property type="project" value="InterPro"/>
</dbReference>
<evidence type="ECO:0000256" key="6">
    <source>
        <dbReference type="ARBA" id="ARBA00022694"/>
    </source>
</evidence>
<dbReference type="InterPro" id="IPR017945">
    <property type="entry name" value="DHBP_synth_RibB-like_a/b_dom"/>
</dbReference>
<dbReference type="PANTHER" id="PTHR17490">
    <property type="entry name" value="SUA5"/>
    <property type="match status" value="1"/>
</dbReference>
<keyword evidence="9" id="KW-0067">ATP-binding</keyword>
<protein>
    <recommendedName>
        <fullName evidence="10">L-threonylcarbamoyladenylate synthase</fullName>
        <ecNumber evidence="3">2.7.7.87</ecNumber>
    </recommendedName>
    <alternativeName>
        <fullName evidence="10">L-threonylcarbamoyladenylate synthase</fullName>
    </alternativeName>
</protein>
<dbReference type="Pfam" id="PF01300">
    <property type="entry name" value="Sua5_yciO_yrdC"/>
    <property type="match status" value="1"/>
</dbReference>
<accession>A0A1M4VAW8</accession>
<keyword evidence="8" id="KW-0547">Nucleotide-binding</keyword>
<evidence type="ECO:0000256" key="11">
    <source>
        <dbReference type="ARBA" id="ARBA00048366"/>
    </source>
</evidence>
<dbReference type="InterPro" id="IPR050156">
    <property type="entry name" value="TC-AMP_synthase_SUA5"/>
</dbReference>
<dbReference type="PANTHER" id="PTHR17490:SF16">
    <property type="entry name" value="THREONYLCARBAMOYL-AMP SYNTHASE"/>
    <property type="match status" value="1"/>
</dbReference>
<proteinExistence type="inferred from homology"/>
<dbReference type="EMBL" id="FQUL01000015">
    <property type="protein sequence ID" value="SHE66053.1"/>
    <property type="molecule type" value="Genomic_DNA"/>
</dbReference>
<evidence type="ECO:0000256" key="1">
    <source>
        <dbReference type="ARBA" id="ARBA00004496"/>
    </source>
</evidence>
<dbReference type="SUPFAM" id="SSF55821">
    <property type="entry name" value="YrdC/RibB"/>
    <property type="match status" value="1"/>
</dbReference>
<dbReference type="GO" id="GO:0061710">
    <property type="term" value="F:L-threonylcarbamoyladenylate synthase"/>
    <property type="evidence" value="ECO:0007669"/>
    <property type="project" value="UniProtKB-EC"/>
</dbReference>
<dbReference type="GO" id="GO:0006450">
    <property type="term" value="P:regulation of translational fidelity"/>
    <property type="evidence" value="ECO:0007669"/>
    <property type="project" value="TreeGrafter"/>
</dbReference>
<dbReference type="EC" id="2.7.7.87" evidence="3"/>
<keyword evidence="5" id="KW-0808">Transferase</keyword>
<keyword evidence="4" id="KW-0963">Cytoplasm</keyword>
<dbReference type="STRING" id="1121881.SAMN02745225_01252"/>
<sequence length="230" mass="24629">MVEKVTICNVRSDSEEVFQSQVDAVQTIVDKLRDGAVVVLPTDTVYGVASLASLDESVMAIFELKQRPIDKALPILVSGVQDVVNVLGLRDKAQVSRLERLASELWPGALTCVVTSESRLSRGVQKDDGSIAVRSPGKSFAALIAAEVPIACTSANVSGRDPAVTFDDAKALAIGFASVGYHRNRDLLVVGDSTSMMEMPSTLVDIRSDEVKVLRDGPISLMEIQRVISS</sequence>
<gene>
    <name evidence="13" type="ORF">SAMN02745225_01252</name>
</gene>
<dbReference type="GO" id="GO:0005524">
    <property type="term" value="F:ATP binding"/>
    <property type="evidence" value="ECO:0007669"/>
    <property type="project" value="UniProtKB-KW"/>
</dbReference>
<dbReference type="Proteomes" id="UP000184295">
    <property type="component" value="Unassembled WGS sequence"/>
</dbReference>
<evidence type="ECO:0000256" key="7">
    <source>
        <dbReference type="ARBA" id="ARBA00022695"/>
    </source>
</evidence>
<dbReference type="PROSITE" id="PS51163">
    <property type="entry name" value="YRDC"/>
    <property type="match status" value="1"/>
</dbReference>
<evidence type="ECO:0000256" key="9">
    <source>
        <dbReference type="ARBA" id="ARBA00022840"/>
    </source>
</evidence>
<dbReference type="RefSeq" id="WP_072790071.1">
    <property type="nucleotide sequence ID" value="NZ_FQUL01000015.1"/>
</dbReference>
<dbReference type="InterPro" id="IPR006070">
    <property type="entry name" value="Sua5-like_dom"/>
</dbReference>
<evidence type="ECO:0000313" key="13">
    <source>
        <dbReference type="EMBL" id="SHE66053.1"/>
    </source>
</evidence>
<name>A0A1M4VAW8_9ACTN</name>
<comment type="catalytic activity">
    <reaction evidence="11">
        <text>L-threonine + hydrogencarbonate + ATP = L-threonylcarbamoyladenylate + diphosphate + H2O</text>
        <dbReference type="Rhea" id="RHEA:36407"/>
        <dbReference type="ChEBI" id="CHEBI:15377"/>
        <dbReference type="ChEBI" id="CHEBI:17544"/>
        <dbReference type="ChEBI" id="CHEBI:30616"/>
        <dbReference type="ChEBI" id="CHEBI:33019"/>
        <dbReference type="ChEBI" id="CHEBI:57926"/>
        <dbReference type="ChEBI" id="CHEBI:73682"/>
        <dbReference type="EC" id="2.7.7.87"/>
    </reaction>
</comment>
<evidence type="ECO:0000256" key="5">
    <source>
        <dbReference type="ARBA" id="ARBA00022679"/>
    </source>
</evidence>
<evidence type="ECO:0000256" key="4">
    <source>
        <dbReference type="ARBA" id="ARBA00022490"/>
    </source>
</evidence>
<comment type="similarity">
    <text evidence="2">Belongs to the SUA5 family.</text>
</comment>
<evidence type="ECO:0000313" key="14">
    <source>
        <dbReference type="Proteomes" id="UP000184295"/>
    </source>
</evidence>
<feature type="domain" description="YrdC-like" evidence="12">
    <location>
        <begin position="22"/>
        <end position="219"/>
    </location>
</feature>
<evidence type="ECO:0000256" key="3">
    <source>
        <dbReference type="ARBA" id="ARBA00012584"/>
    </source>
</evidence>
<evidence type="ECO:0000256" key="10">
    <source>
        <dbReference type="ARBA" id="ARBA00029774"/>
    </source>
</evidence>
<dbReference type="GO" id="GO:0008033">
    <property type="term" value="P:tRNA processing"/>
    <property type="evidence" value="ECO:0007669"/>
    <property type="project" value="UniProtKB-KW"/>
</dbReference>
<dbReference type="Gene3D" id="3.90.870.10">
    <property type="entry name" value="DHBP synthase"/>
    <property type="match status" value="1"/>
</dbReference>
<keyword evidence="7" id="KW-0548">Nucleotidyltransferase</keyword>
<dbReference type="GO" id="GO:0000049">
    <property type="term" value="F:tRNA binding"/>
    <property type="evidence" value="ECO:0007669"/>
    <property type="project" value="TreeGrafter"/>
</dbReference>
<comment type="subcellular location">
    <subcellularLocation>
        <location evidence="1">Cytoplasm</location>
    </subcellularLocation>
</comment>